<dbReference type="SMART" id="SM00350">
    <property type="entry name" value="MCM"/>
    <property type="match status" value="1"/>
</dbReference>
<keyword evidence="9" id="KW-0238">DNA-binding</keyword>
<dbReference type="Pfam" id="PF14551">
    <property type="entry name" value="MCM_N"/>
    <property type="match status" value="1"/>
</dbReference>
<evidence type="ECO:0000256" key="11">
    <source>
        <dbReference type="SAM" id="MobiDB-lite"/>
    </source>
</evidence>
<evidence type="ECO:0000256" key="10">
    <source>
        <dbReference type="ARBA" id="ARBA00023306"/>
    </source>
</evidence>
<organism evidence="13">
    <name type="scientific">Chaetoceros debilis</name>
    <dbReference type="NCBI Taxonomy" id="122233"/>
    <lineage>
        <taxon>Eukaryota</taxon>
        <taxon>Sar</taxon>
        <taxon>Stramenopiles</taxon>
        <taxon>Ochrophyta</taxon>
        <taxon>Bacillariophyta</taxon>
        <taxon>Coscinodiscophyceae</taxon>
        <taxon>Chaetocerotophycidae</taxon>
        <taxon>Chaetocerotales</taxon>
        <taxon>Chaetocerotaceae</taxon>
        <taxon>Chaetoceros</taxon>
    </lineage>
</organism>
<dbReference type="Pfam" id="PF17207">
    <property type="entry name" value="MCM_OB"/>
    <property type="match status" value="1"/>
</dbReference>
<dbReference type="InterPro" id="IPR031327">
    <property type="entry name" value="MCM"/>
</dbReference>
<dbReference type="Gene3D" id="2.40.50.140">
    <property type="entry name" value="Nucleic acid-binding proteins"/>
    <property type="match status" value="1"/>
</dbReference>
<dbReference type="PRINTS" id="PR01657">
    <property type="entry name" value="MCMFAMILY"/>
</dbReference>
<dbReference type="PROSITE" id="PS50051">
    <property type="entry name" value="MCM_2"/>
    <property type="match status" value="1"/>
</dbReference>
<feature type="compositionally biased region" description="Polar residues" evidence="11">
    <location>
        <begin position="1"/>
        <end position="10"/>
    </location>
</feature>
<evidence type="ECO:0000259" key="12">
    <source>
        <dbReference type="PROSITE" id="PS50051"/>
    </source>
</evidence>
<dbReference type="GO" id="GO:0000727">
    <property type="term" value="P:double-strand break repair via break-induced replication"/>
    <property type="evidence" value="ECO:0007669"/>
    <property type="project" value="TreeGrafter"/>
</dbReference>
<dbReference type="InterPro" id="IPR001208">
    <property type="entry name" value="MCM_dom"/>
</dbReference>
<feature type="compositionally biased region" description="Acidic residues" evidence="11">
    <location>
        <begin position="60"/>
        <end position="72"/>
    </location>
</feature>
<dbReference type="PRINTS" id="PR01658">
    <property type="entry name" value="MCMPROTEIN2"/>
</dbReference>
<dbReference type="InterPro" id="IPR008045">
    <property type="entry name" value="MCM2"/>
</dbReference>
<feature type="region of interest" description="Disordered" evidence="11">
    <location>
        <begin position="1"/>
        <end position="84"/>
    </location>
</feature>
<dbReference type="Gene3D" id="3.40.50.300">
    <property type="entry name" value="P-loop containing nucleotide triphosphate hydrolases"/>
    <property type="match status" value="1"/>
</dbReference>
<keyword evidence="5" id="KW-0547">Nucleotide-binding</keyword>
<dbReference type="InterPro" id="IPR027417">
    <property type="entry name" value="P-loop_NTPase"/>
</dbReference>
<dbReference type="PANTHER" id="PTHR11630:SF44">
    <property type="entry name" value="DNA REPLICATION LICENSING FACTOR MCM2"/>
    <property type="match status" value="1"/>
</dbReference>
<dbReference type="Gene3D" id="3.30.1640.10">
    <property type="entry name" value="mini-chromosome maintenance (MCM) complex, chain A, domain 1"/>
    <property type="match status" value="1"/>
</dbReference>
<name>A0A7S3V6I9_9STRA</name>
<dbReference type="GO" id="GO:0043138">
    <property type="term" value="F:3'-5' DNA helicase activity"/>
    <property type="evidence" value="ECO:0007669"/>
    <property type="project" value="TreeGrafter"/>
</dbReference>
<dbReference type="InterPro" id="IPR012340">
    <property type="entry name" value="NA-bd_OB-fold"/>
</dbReference>
<gene>
    <name evidence="13" type="ORF">CDEB00056_LOCUS5415</name>
</gene>
<keyword evidence="6" id="KW-0378">Hydrolase</keyword>
<dbReference type="SUPFAM" id="SSF52540">
    <property type="entry name" value="P-loop containing nucleoside triphosphate hydrolases"/>
    <property type="match status" value="1"/>
</dbReference>
<keyword evidence="10" id="KW-0131">Cell cycle</keyword>
<evidence type="ECO:0000256" key="3">
    <source>
        <dbReference type="ARBA" id="ARBA00018925"/>
    </source>
</evidence>
<evidence type="ECO:0000256" key="6">
    <source>
        <dbReference type="ARBA" id="ARBA00022801"/>
    </source>
</evidence>
<dbReference type="GO" id="GO:0016787">
    <property type="term" value="F:hydrolase activity"/>
    <property type="evidence" value="ECO:0007669"/>
    <property type="project" value="UniProtKB-KW"/>
</dbReference>
<dbReference type="InterPro" id="IPR041562">
    <property type="entry name" value="MCM_lid"/>
</dbReference>
<proteinExistence type="inferred from homology"/>
<dbReference type="Pfam" id="PF00493">
    <property type="entry name" value="MCM"/>
    <property type="match status" value="1"/>
</dbReference>
<dbReference type="GO" id="GO:1902975">
    <property type="term" value="P:mitotic DNA replication initiation"/>
    <property type="evidence" value="ECO:0007669"/>
    <property type="project" value="TreeGrafter"/>
</dbReference>
<dbReference type="Gene3D" id="2.20.28.10">
    <property type="match status" value="1"/>
</dbReference>
<dbReference type="EC" id="3.6.4.12" evidence="2"/>
<feature type="compositionally biased region" description="Acidic residues" evidence="11">
    <location>
        <begin position="195"/>
        <end position="206"/>
    </location>
</feature>
<dbReference type="InterPro" id="IPR027925">
    <property type="entry name" value="MCM_N"/>
</dbReference>
<dbReference type="Pfam" id="PF23669">
    <property type="entry name" value="WHD_MCM2"/>
    <property type="match status" value="1"/>
</dbReference>
<dbReference type="GO" id="GO:0005634">
    <property type="term" value="C:nucleus"/>
    <property type="evidence" value="ECO:0007669"/>
    <property type="project" value="InterPro"/>
</dbReference>
<evidence type="ECO:0000256" key="2">
    <source>
        <dbReference type="ARBA" id="ARBA00012551"/>
    </source>
</evidence>
<evidence type="ECO:0000256" key="9">
    <source>
        <dbReference type="ARBA" id="ARBA00023125"/>
    </source>
</evidence>
<sequence>MSSSPETSPSRDQARTNRRRQRLQNELRDLGETTFFPGDDRYDATNTTAIDDGNGVDNFVEQDEEDDEDYQEGGEGAGDVGTGALEEGARYIMDKEIEEEGEGEDLLDNAFQDYQRIEALDTYGTEGIDDRQYGVIGAEERASAEGVIAERESELMKQRGIGGRSGRFYDGIMEVEEDEGARKARRGRMGRGMDIEDGSDHEDVNDGLAQDDEIDEEERFENEEEVNLEAFDVPLREWIAQERTHREIIRKFRRFLMTFEDNIGDSNLETDGGENSRKRRKVNFIYEDRIRNMCAANLSTLEISYLHLMQKEPTLAIWLADAPRDMFDVLNEAATRHTLRLFPSYGAIQDEIHVRISSMPIMDSLRALRRTHLDNLIKVNGVVTRRSNVYPQLKMAYYDCIKCREIIGPTRIDESSMMSSSGPDGSAKDAATLHQPGSCTACDSEGPFRLNATKSQYRNFQRINLQETPGSVPPGRVPRTKEVVMTNDLIDTARPGEEVEITGIFSHSYDYHLTQKSGFPVFSTFIYANHVRRKEDASAAANLTEADKAEILELARDPRIGDRIVMSIAPSIYGHKHVKKALTMALFGAVPKNISDKHRIRGDINILMLGDPGTAKSQMLKYAEKTAARAVYSTGKGASAVGLTASVHKDPITKEWTLEGGALVLADRGVCIIDEFDKMSEQDRTSIHEAMEQQSISVSKAGIVTSLQARCSVIAAANPIGGRYDSSCSFAENVELTDPILQRFDLLCVLQDTVDPIADERLASFVTRSHMRSVATNEYARGGVELPAVQASSMVENGQSQLKVIPQELLRKYIQYARTNVKPMLRENDFDKEKIASLYVALRKESVTSGGVPIAVRHIESIMRLAESHAKMHLREYVRDDDMDASIGMMLQSFITAQKFSVRRQLKRGFAKYISSGEDRAHLLLHILQKMMSNEQVYQQIRLRQQGKSGEMLGTLEVPLNEFEGKARERRIYDVTEFCNGEAFKESGYILDTRRGVIMRDSAA</sequence>
<dbReference type="InterPro" id="IPR059098">
    <property type="entry name" value="WHD_MCM2"/>
</dbReference>
<comment type="similarity">
    <text evidence="1">Belongs to the MCM family.</text>
</comment>
<dbReference type="Pfam" id="PF17855">
    <property type="entry name" value="MCM_lid"/>
    <property type="match status" value="1"/>
</dbReference>
<dbReference type="AlphaFoldDB" id="A0A7S3V6I9"/>
<dbReference type="GO" id="GO:0042555">
    <property type="term" value="C:MCM complex"/>
    <property type="evidence" value="ECO:0007669"/>
    <property type="project" value="InterPro"/>
</dbReference>
<dbReference type="SUPFAM" id="SSF50249">
    <property type="entry name" value="Nucleic acid-binding proteins"/>
    <property type="match status" value="1"/>
</dbReference>
<dbReference type="GO" id="GO:0003697">
    <property type="term" value="F:single-stranded DNA binding"/>
    <property type="evidence" value="ECO:0007669"/>
    <property type="project" value="TreeGrafter"/>
</dbReference>
<accession>A0A7S3V6I9</accession>
<dbReference type="InterPro" id="IPR033762">
    <property type="entry name" value="MCM_OB"/>
</dbReference>
<dbReference type="PANTHER" id="PTHR11630">
    <property type="entry name" value="DNA REPLICATION LICENSING FACTOR MCM FAMILY MEMBER"/>
    <property type="match status" value="1"/>
</dbReference>
<evidence type="ECO:0000313" key="13">
    <source>
        <dbReference type="EMBL" id="CAE0460574.1"/>
    </source>
</evidence>
<feature type="region of interest" description="Disordered" evidence="11">
    <location>
        <begin position="180"/>
        <end position="206"/>
    </location>
</feature>
<dbReference type="FunFam" id="3.40.50.300:FF:000138">
    <property type="entry name" value="DNA helicase"/>
    <property type="match status" value="1"/>
</dbReference>
<evidence type="ECO:0000256" key="5">
    <source>
        <dbReference type="ARBA" id="ARBA00022741"/>
    </source>
</evidence>
<keyword evidence="4" id="KW-0235">DNA replication</keyword>
<reference evidence="13" key="1">
    <citation type="submission" date="2021-01" db="EMBL/GenBank/DDBJ databases">
        <authorList>
            <person name="Corre E."/>
            <person name="Pelletier E."/>
            <person name="Niang G."/>
            <person name="Scheremetjew M."/>
            <person name="Finn R."/>
            <person name="Kale V."/>
            <person name="Holt S."/>
            <person name="Cochrane G."/>
            <person name="Meng A."/>
            <person name="Brown T."/>
            <person name="Cohen L."/>
        </authorList>
    </citation>
    <scope>NUCLEOTIDE SEQUENCE</scope>
    <source>
        <strain evidence="13">MM31A-1</strain>
    </source>
</reference>
<dbReference type="GO" id="GO:0017116">
    <property type="term" value="F:single-stranded DNA helicase activity"/>
    <property type="evidence" value="ECO:0007669"/>
    <property type="project" value="TreeGrafter"/>
</dbReference>
<dbReference type="EMBL" id="HBIO01007267">
    <property type="protein sequence ID" value="CAE0460574.1"/>
    <property type="molecule type" value="Transcribed_RNA"/>
</dbReference>
<keyword evidence="8" id="KW-0067">ATP-binding</keyword>
<evidence type="ECO:0000256" key="7">
    <source>
        <dbReference type="ARBA" id="ARBA00022806"/>
    </source>
</evidence>
<keyword evidence="7" id="KW-0347">Helicase</keyword>
<evidence type="ECO:0000256" key="4">
    <source>
        <dbReference type="ARBA" id="ARBA00022705"/>
    </source>
</evidence>
<protein>
    <recommendedName>
        <fullName evidence="3">DNA replication licensing factor MCM2</fullName>
        <ecNumber evidence="2">3.6.4.12</ecNumber>
    </recommendedName>
</protein>
<evidence type="ECO:0000256" key="1">
    <source>
        <dbReference type="ARBA" id="ARBA00008010"/>
    </source>
</evidence>
<evidence type="ECO:0000256" key="8">
    <source>
        <dbReference type="ARBA" id="ARBA00022840"/>
    </source>
</evidence>
<dbReference type="GO" id="GO:0005524">
    <property type="term" value="F:ATP binding"/>
    <property type="evidence" value="ECO:0007669"/>
    <property type="project" value="UniProtKB-KW"/>
</dbReference>
<feature type="domain" description="MCM C-terminal AAA(+) ATPase" evidence="12">
    <location>
        <begin position="560"/>
        <end position="766"/>
    </location>
</feature>